<feature type="compositionally biased region" description="Pro residues" evidence="1">
    <location>
        <begin position="76"/>
        <end position="86"/>
    </location>
</feature>
<feature type="compositionally biased region" description="Basic residues" evidence="1">
    <location>
        <begin position="48"/>
        <end position="60"/>
    </location>
</feature>
<keyword evidence="4" id="KW-1185">Reference proteome</keyword>
<sequence length="86" mass="9534">MRSTGPDRGDRHRSRRVRREIGDATGVPLTTDLTLPYSSTSTSSAAPVRHHPQQPQHSRRERQPARREDHLAGPGTPMPPPGAERP</sequence>
<protein>
    <submittedName>
        <fullName evidence="2">Uncharacterized protein</fullName>
    </submittedName>
</protein>
<name>A0AAP6BKI8_9ACTN</name>
<feature type="compositionally biased region" description="Low complexity" evidence="1">
    <location>
        <begin position="29"/>
        <end position="44"/>
    </location>
</feature>
<feature type="compositionally biased region" description="Basic and acidic residues" evidence="1">
    <location>
        <begin position="61"/>
        <end position="71"/>
    </location>
</feature>
<organism evidence="2 5">
    <name type="scientific">Streptomyces acidiscabies</name>
    <dbReference type="NCBI Taxonomy" id="42234"/>
    <lineage>
        <taxon>Bacteria</taxon>
        <taxon>Bacillati</taxon>
        <taxon>Actinomycetota</taxon>
        <taxon>Actinomycetes</taxon>
        <taxon>Kitasatosporales</taxon>
        <taxon>Streptomycetaceae</taxon>
        <taxon>Streptomyces</taxon>
    </lineage>
</organism>
<evidence type="ECO:0000313" key="2">
    <source>
        <dbReference type="EMBL" id="MDX2966172.1"/>
    </source>
</evidence>
<reference evidence="2 4" key="1">
    <citation type="journal article" date="2023" name="Microb. Genom.">
        <title>Mesoterricola silvestris gen. nov., sp. nov., Mesoterricola sediminis sp. nov., Geothrix oryzae sp. nov., Geothrix edaphica sp. nov., Geothrix rubra sp. nov., and Geothrix limicola sp. nov., six novel members of Acidobacteriota isolated from soils.</title>
        <authorList>
            <person name="Weisberg A.J."/>
            <person name="Pearce E."/>
            <person name="Kramer C.G."/>
            <person name="Chang J.H."/>
            <person name="Clarke C.R."/>
        </authorList>
    </citation>
    <scope>NUCLEOTIDE SEQUENCE</scope>
    <source>
        <strain evidence="3 4">NB05-1H</strain>
        <strain evidence="2">NRRL_B-16521</strain>
    </source>
</reference>
<dbReference type="EMBL" id="JARAWP010000049">
    <property type="protein sequence ID" value="MDX3025559.1"/>
    <property type="molecule type" value="Genomic_DNA"/>
</dbReference>
<feature type="region of interest" description="Disordered" evidence="1">
    <location>
        <begin position="1"/>
        <end position="86"/>
    </location>
</feature>
<comment type="caution">
    <text evidence="2">The sequence shown here is derived from an EMBL/GenBank/DDBJ whole genome shotgun (WGS) entry which is preliminary data.</text>
</comment>
<evidence type="ECO:0000313" key="4">
    <source>
        <dbReference type="Proteomes" id="UP001272987"/>
    </source>
</evidence>
<gene>
    <name evidence="2" type="ORF">PV399_41665</name>
    <name evidence="3" type="ORF">PV666_48020</name>
</gene>
<dbReference type="Proteomes" id="UP001282288">
    <property type="component" value="Unassembled WGS sequence"/>
</dbReference>
<dbReference type="RefSeq" id="WP_158002803.1">
    <property type="nucleotide sequence ID" value="NZ_BCML01000067.1"/>
</dbReference>
<dbReference type="GeneID" id="69810247"/>
<accession>A0AAP6BKI8</accession>
<dbReference type="AlphaFoldDB" id="A0AAP6BKI8"/>
<dbReference type="EMBL" id="JARAWC010000053">
    <property type="protein sequence ID" value="MDX2966172.1"/>
    <property type="molecule type" value="Genomic_DNA"/>
</dbReference>
<feature type="compositionally biased region" description="Basic and acidic residues" evidence="1">
    <location>
        <begin position="1"/>
        <end position="10"/>
    </location>
</feature>
<evidence type="ECO:0000313" key="3">
    <source>
        <dbReference type="EMBL" id="MDX3025559.1"/>
    </source>
</evidence>
<evidence type="ECO:0000313" key="5">
    <source>
        <dbReference type="Proteomes" id="UP001282288"/>
    </source>
</evidence>
<proteinExistence type="predicted"/>
<evidence type="ECO:0000256" key="1">
    <source>
        <dbReference type="SAM" id="MobiDB-lite"/>
    </source>
</evidence>
<dbReference type="Proteomes" id="UP001272987">
    <property type="component" value="Unassembled WGS sequence"/>
</dbReference>